<dbReference type="GO" id="GO:0016020">
    <property type="term" value="C:membrane"/>
    <property type="evidence" value="ECO:0007669"/>
    <property type="project" value="UniProtKB-SubCell"/>
</dbReference>
<dbReference type="InterPro" id="IPR008915">
    <property type="entry name" value="Peptidase_M50"/>
</dbReference>
<feature type="transmembrane region" description="Helical" evidence="11">
    <location>
        <begin position="418"/>
        <end position="436"/>
    </location>
</feature>
<dbReference type="Pfam" id="PF02163">
    <property type="entry name" value="Peptidase_M50"/>
    <property type="match status" value="1"/>
</dbReference>
<protein>
    <recommendedName>
        <fullName evidence="11">Zinc metalloprotease</fullName>
        <ecNumber evidence="11">3.4.24.-</ecNumber>
    </recommendedName>
</protein>
<organism evidence="13 14">
    <name type="scientific">Nereida ignava</name>
    <dbReference type="NCBI Taxonomy" id="282199"/>
    <lineage>
        <taxon>Bacteria</taxon>
        <taxon>Pseudomonadati</taxon>
        <taxon>Pseudomonadota</taxon>
        <taxon>Alphaproteobacteria</taxon>
        <taxon>Rhodobacterales</taxon>
        <taxon>Roseobacteraceae</taxon>
        <taxon>Nereida</taxon>
    </lineage>
</organism>
<evidence type="ECO:0000256" key="11">
    <source>
        <dbReference type="RuleBase" id="RU362031"/>
    </source>
</evidence>
<dbReference type="STRING" id="282199.GCA_001049735_00338"/>
<feature type="transmembrane region" description="Helical" evidence="11">
    <location>
        <begin position="118"/>
        <end position="137"/>
    </location>
</feature>
<comment type="similarity">
    <text evidence="3 11">Belongs to the peptidase M50B family.</text>
</comment>
<feature type="transmembrane region" description="Helical" evidence="11">
    <location>
        <begin position="42"/>
        <end position="61"/>
    </location>
</feature>
<evidence type="ECO:0000256" key="1">
    <source>
        <dbReference type="ARBA" id="ARBA00001947"/>
    </source>
</evidence>
<evidence type="ECO:0000256" key="6">
    <source>
        <dbReference type="ARBA" id="ARBA00022801"/>
    </source>
</evidence>
<dbReference type="OrthoDB" id="9782003at2"/>
<dbReference type="SUPFAM" id="SSF50156">
    <property type="entry name" value="PDZ domain-like"/>
    <property type="match status" value="2"/>
</dbReference>
<keyword evidence="4 13" id="KW-0645">Protease</keyword>
<evidence type="ECO:0000256" key="7">
    <source>
        <dbReference type="ARBA" id="ARBA00022833"/>
    </source>
</evidence>
<keyword evidence="11" id="KW-0479">Metal-binding</keyword>
<keyword evidence="10 11" id="KW-0472">Membrane</keyword>
<evidence type="ECO:0000256" key="4">
    <source>
        <dbReference type="ARBA" id="ARBA00022670"/>
    </source>
</evidence>
<evidence type="ECO:0000313" key="13">
    <source>
        <dbReference type="EMBL" id="CRK74311.1"/>
    </source>
</evidence>
<dbReference type="CDD" id="cd06163">
    <property type="entry name" value="S2P-M50_PDZ_RseP-like"/>
    <property type="match status" value="1"/>
</dbReference>
<sequence length="442" mass="46967">MDLASLISEFGGIAYTLLAFVVALSVIVAIHEYGHYIVGRWSGIHAEVFSLGFGPVLYSWVDRRGTKWQIAALPFGGYVKFLGDANAASVGSAEGEAAPARNTMASAPLWARSATVTAGPFFNFALSILIFAGVILWDGKAADPLTIAELPSLPPQMQQGLQDGDALIEINGSDVTTTEKFAATFRSLPKQPILDYVVERDGVQLEVSGPYPSVPIVTSLAPKSAALSVNMKIDDVITAINGSPVFASDQVMAAVVASEGAPLLLDVWRDGQTMQFTLVPRPRDTPLEDGTFERRWMIGIGMGWFFEPKTEPVDIAEAVTDGVRLTWGVITGSLNGLKQVITGAISTCNLNGPVGIAQTSGAMASQGGQSFIWFIAFLSTAVGMLNLFPIPVLDGGHLVFHAYEAITGRQPSARALEIFMAAGLTLLLGLMVFALGHDIFCT</sequence>
<dbReference type="GO" id="GO:0006508">
    <property type="term" value="P:proteolysis"/>
    <property type="evidence" value="ECO:0007669"/>
    <property type="project" value="UniProtKB-KW"/>
</dbReference>
<gene>
    <name evidence="13" type="primary">mmpA</name>
    <name evidence="13" type="ORF">NIG5292_00338</name>
</gene>
<evidence type="ECO:0000256" key="2">
    <source>
        <dbReference type="ARBA" id="ARBA00004141"/>
    </source>
</evidence>
<dbReference type="Proteomes" id="UP000048949">
    <property type="component" value="Unassembled WGS sequence"/>
</dbReference>
<dbReference type="GO" id="GO:0046872">
    <property type="term" value="F:metal ion binding"/>
    <property type="evidence" value="ECO:0007669"/>
    <property type="project" value="UniProtKB-KW"/>
</dbReference>
<feature type="domain" description="Peptidase M50" evidence="12">
    <location>
        <begin position="19"/>
        <end position="429"/>
    </location>
</feature>
<evidence type="ECO:0000256" key="5">
    <source>
        <dbReference type="ARBA" id="ARBA00022692"/>
    </source>
</evidence>
<evidence type="ECO:0000256" key="3">
    <source>
        <dbReference type="ARBA" id="ARBA00007931"/>
    </source>
</evidence>
<comment type="cofactor">
    <cofactor evidence="1 11">
        <name>Zn(2+)</name>
        <dbReference type="ChEBI" id="CHEBI:29105"/>
    </cofactor>
</comment>
<dbReference type="NCBIfam" id="TIGR00054">
    <property type="entry name" value="RIP metalloprotease RseP"/>
    <property type="match status" value="1"/>
</dbReference>
<keyword evidence="8 11" id="KW-1133">Transmembrane helix</keyword>
<keyword evidence="9 11" id="KW-0482">Metalloprotease</keyword>
<proteinExistence type="inferred from homology"/>
<evidence type="ECO:0000256" key="9">
    <source>
        <dbReference type="ARBA" id="ARBA00023049"/>
    </source>
</evidence>
<evidence type="ECO:0000259" key="12">
    <source>
        <dbReference type="Pfam" id="PF02163"/>
    </source>
</evidence>
<dbReference type="InterPro" id="IPR036034">
    <property type="entry name" value="PDZ_sf"/>
</dbReference>
<dbReference type="EC" id="3.4.24.-" evidence="11"/>
<comment type="subcellular location">
    <subcellularLocation>
        <location evidence="2">Membrane</location>
        <topology evidence="2">Multi-pass membrane protein</topology>
    </subcellularLocation>
</comment>
<dbReference type="Gene3D" id="2.30.42.10">
    <property type="match status" value="2"/>
</dbReference>
<keyword evidence="7 11" id="KW-0862">Zinc</keyword>
<accession>A0A0U1NHW3</accession>
<feature type="transmembrane region" description="Helical" evidence="11">
    <location>
        <begin position="371"/>
        <end position="390"/>
    </location>
</feature>
<keyword evidence="6 11" id="KW-0378">Hydrolase</keyword>
<dbReference type="RefSeq" id="WP_048597604.1">
    <property type="nucleotide sequence ID" value="NZ_CVPC01000002.1"/>
</dbReference>
<dbReference type="PANTHER" id="PTHR42837">
    <property type="entry name" value="REGULATOR OF SIGMA-E PROTEASE RSEP"/>
    <property type="match status" value="1"/>
</dbReference>
<feature type="transmembrane region" description="Helical" evidence="11">
    <location>
        <begin position="12"/>
        <end position="30"/>
    </location>
</feature>
<keyword evidence="14" id="KW-1185">Reference proteome</keyword>
<dbReference type="PANTHER" id="PTHR42837:SF2">
    <property type="entry name" value="MEMBRANE METALLOPROTEASE ARASP2, CHLOROPLASTIC-RELATED"/>
    <property type="match status" value="1"/>
</dbReference>
<evidence type="ECO:0000313" key="14">
    <source>
        <dbReference type="Proteomes" id="UP000048949"/>
    </source>
</evidence>
<name>A0A0U1NHW3_9RHOB</name>
<keyword evidence="5 11" id="KW-0812">Transmembrane</keyword>
<dbReference type="GO" id="GO:0004222">
    <property type="term" value="F:metalloendopeptidase activity"/>
    <property type="evidence" value="ECO:0007669"/>
    <property type="project" value="InterPro"/>
</dbReference>
<evidence type="ECO:0000256" key="8">
    <source>
        <dbReference type="ARBA" id="ARBA00022989"/>
    </source>
</evidence>
<evidence type="ECO:0000256" key="10">
    <source>
        <dbReference type="ARBA" id="ARBA00023136"/>
    </source>
</evidence>
<dbReference type="EMBL" id="CVQV01000002">
    <property type="protein sequence ID" value="CRK74311.1"/>
    <property type="molecule type" value="Genomic_DNA"/>
</dbReference>
<dbReference type="AlphaFoldDB" id="A0A0U1NHW3"/>
<dbReference type="InterPro" id="IPR004387">
    <property type="entry name" value="Pept_M50_Zn"/>
</dbReference>
<reference evidence="13 14" key="1">
    <citation type="submission" date="2015-04" db="EMBL/GenBank/DDBJ databases">
        <authorList>
            <person name="Syromyatnikov M.Y."/>
            <person name="Popov V.N."/>
        </authorList>
    </citation>
    <scope>NUCLEOTIDE SEQUENCE [LARGE SCALE GENOMIC DNA]</scope>
    <source>
        <strain evidence="13 14">CECT 5292</strain>
    </source>
</reference>